<evidence type="ECO:0000256" key="8">
    <source>
        <dbReference type="SAM" id="Coils"/>
    </source>
</evidence>
<feature type="zinc finger region" description="TRAF-type" evidence="7">
    <location>
        <begin position="296"/>
        <end position="349"/>
    </location>
</feature>
<evidence type="ECO:0000256" key="5">
    <source>
        <dbReference type="ARBA" id="ARBA00022771"/>
    </source>
</evidence>
<feature type="coiled-coil region" evidence="8">
    <location>
        <begin position="122"/>
        <end position="163"/>
    </location>
</feature>
<dbReference type="OrthoDB" id="5987964at2759"/>
<gene>
    <name evidence="11" type="primary">Traf4</name>
    <name evidence="11" type="ORF">AWC38_SpisGene21036</name>
</gene>
<evidence type="ECO:0000256" key="3">
    <source>
        <dbReference type="ARBA" id="ARBA00022723"/>
    </source>
</evidence>
<dbReference type="PROSITE" id="PS50144">
    <property type="entry name" value="MATH"/>
    <property type="match status" value="2"/>
</dbReference>
<comment type="caution">
    <text evidence="11">The sequence shown here is derived from an EMBL/GenBank/DDBJ whole genome shotgun (WGS) entry which is preliminary data.</text>
</comment>
<feature type="domain" description="TRAF-type" evidence="10">
    <location>
        <begin position="48"/>
        <end position="103"/>
    </location>
</feature>
<evidence type="ECO:0000256" key="4">
    <source>
        <dbReference type="ARBA" id="ARBA00022737"/>
    </source>
</evidence>
<dbReference type="GO" id="GO:0005737">
    <property type="term" value="C:cytoplasm"/>
    <property type="evidence" value="ECO:0007669"/>
    <property type="project" value="UniProtKB-SubCell"/>
</dbReference>
<keyword evidence="8" id="KW-0175">Coiled coil</keyword>
<keyword evidence="6 7" id="KW-0862">Zinc</keyword>
<dbReference type="Pfam" id="PF21355">
    <property type="entry name" value="TRAF-mep_MATH"/>
    <property type="match status" value="1"/>
</dbReference>
<accession>A0A2B4R8W1</accession>
<feature type="zinc finger region" description="TRAF-type" evidence="7">
    <location>
        <begin position="351"/>
        <end position="406"/>
    </location>
</feature>
<keyword evidence="3 7" id="KW-0479">Metal-binding</keyword>
<dbReference type="PROSITE" id="PS50145">
    <property type="entry name" value="ZF_TRAF"/>
    <property type="match status" value="3"/>
</dbReference>
<evidence type="ECO:0000259" key="9">
    <source>
        <dbReference type="PROSITE" id="PS50144"/>
    </source>
</evidence>
<evidence type="ECO:0000256" key="2">
    <source>
        <dbReference type="ARBA" id="ARBA00022490"/>
    </source>
</evidence>
<comment type="subcellular location">
    <subcellularLocation>
        <location evidence="1">Cytoplasm</location>
    </subcellularLocation>
</comment>
<dbReference type="PANTHER" id="PTHR10131:SF94">
    <property type="entry name" value="TNF RECEPTOR-ASSOCIATED FACTOR 4"/>
    <property type="match status" value="1"/>
</dbReference>
<dbReference type="Proteomes" id="UP000225706">
    <property type="component" value="Unassembled WGS sequence"/>
</dbReference>
<dbReference type="InterPro" id="IPR001293">
    <property type="entry name" value="Znf_TRAF"/>
</dbReference>
<dbReference type="InterPro" id="IPR002083">
    <property type="entry name" value="MATH/TRAF_dom"/>
</dbReference>
<dbReference type="Gene3D" id="3.30.40.10">
    <property type="entry name" value="Zinc/RING finger domain, C3HC4 (zinc finger)"/>
    <property type="match status" value="4"/>
</dbReference>
<keyword evidence="12" id="KW-1185">Reference proteome</keyword>
<name>A0A2B4R8W1_STYPI</name>
<keyword evidence="11" id="KW-0675">Receptor</keyword>
<feature type="domain" description="TRAF-type" evidence="10">
    <location>
        <begin position="351"/>
        <end position="406"/>
    </location>
</feature>
<dbReference type="STRING" id="50429.A0A2B4R8W1"/>
<dbReference type="Pfam" id="PF02176">
    <property type="entry name" value="zf-TRAF"/>
    <property type="match status" value="2"/>
</dbReference>
<feature type="coiled-coil region" evidence="8">
    <location>
        <begin position="432"/>
        <end position="484"/>
    </location>
</feature>
<dbReference type="PANTHER" id="PTHR10131">
    <property type="entry name" value="TNF RECEPTOR ASSOCIATED FACTOR"/>
    <property type="match status" value="1"/>
</dbReference>
<protein>
    <submittedName>
        <fullName evidence="11">TNF receptor-associated factor 4</fullName>
    </submittedName>
</protein>
<evidence type="ECO:0000256" key="6">
    <source>
        <dbReference type="ARBA" id="ARBA00022833"/>
    </source>
</evidence>
<evidence type="ECO:0000259" key="10">
    <source>
        <dbReference type="PROSITE" id="PS50145"/>
    </source>
</evidence>
<evidence type="ECO:0000313" key="11">
    <source>
        <dbReference type="EMBL" id="PFX14784.1"/>
    </source>
</evidence>
<dbReference type="AlphaFoldDB" id="A0A2B4R8W1"/>
<proteinExistence type="predicted"/>
<evidence type="ECO:0000256" key="7">
    <source>
        <dbReference type="PROSITE-ProRule" id="PRU00207"/>
    </source>
</evidence>
<evidence type="ECO:0000256" key="1">
    <source>
        <dbReference type="ARBA" id="ARBA00004496"/>
    </source>
</evidence>
<organism evidence="11 12">
    <name type="scientific">Stylophora pistillata</name>
    <name type="common">Smooth cauliflower coral</name>
    <dbReference type="NCBI Taxonomy" id="50429"/>
    <lineage>
        <taxon>Eukaryota</taxon>
        <taxon>Metazoa</taxon>
        <taxon>Cnidaria</taxon>
        <taxon>Anthozoa</taxon>
        <taxon>Hexacorallia</taxon>
        <taxon>Scleractinia</taxon>
        <taxon>Astrocoeniina</taxon>
        <taxon>Pocilloporidae</taxon>
        <taxon>Stylophora</taxon>
    </lineage>
</organism>
<dbReference type="InterPro" id="IPR049342">
    <property type="entry name" value="TRAF1-6_MATH_dom"/>
</dbReference>
<dbReference type="Gene3D" id="2.60.210.10">
    <property type="entry name" value="Apoptosis, Tumor Necrosis Factor Receptor Associated Protein 2, Chain A"/>
    <property type="match status" value="3"/>
</dbReference>
<feature type="domain" description="MATH" evidence="9">
    <location>
        <begin position="136"/>
        <end position="264"/>
    </location>
</feature>
<keyword evidence="2" id="KW-0963">Cytoplasm</keyword>
<keyword evidence="4" id="KW-0677">Repeat</keyword>
<sequence length="759" mass="87550">MEHFPDENCQVLIRRKELEDHMNDTCQWKKVFCDHCNEPRPKCQLQEHVNSCARKPLECPNSCGETVAYEEIENHIKNDCLLTMVSCLYEKMGCTTKLQKKQLDSHLESAVRLHLDLACVKLNATEEKVKKFEETNTKLEHKIEELQRKLEEEGKAQERLTRDHKWQLRDLDRKISKFKEESQPYVWKIEEFSEIFHHAKGPTEREYALESGYFFSGPNGYRLKALLPTWESNSGYGFPEFISHEDLFDGSYIVDDTLFLKIQLQKKQLDSHLESAIRLHLDLACVKLNATEVKDHLLSCRFQIIPCTSEKCEMLIKREELEDHINNTCPWKKVLCEHCNEPWPKCLLQDHVDSCARKPVECPNSCGETVAYEEIENHLKNDCPLTVVPCLYEKMGCTTKLQKKQLDSHLESAIRLHLDLACVKLNATEVKVKKFEETTTKLELQIAELQLKLEEKGTARARLTGEQASKLQSLDREISKLKEESQPYMWKIEEFRDLFRDARRSRQREYTLDSCYFFDGPNGYKMMASLHPYGNGEGKNTHLSVFCFLVRGKYDAVLPWPFQKTVTFTLIDQETGETHGSNVVRKIYAANYPNSKIFARPKRDRNNGFGFPKFISHDDLFDGSYIVDDTIFLKIQVSPQATSIPLTVIAQEATSKVGSTTLSGAKECKHLKPPIWKDKTLRMSFKTYNLRDVERALSEQVKVKLCLTKSFIGSTEITNSVVNLSGRAALEAATKMQNSKKASLQSQLVIDDGEERTTR</sequence>
<keyword evidence="5 7" id="KW-0863">Zinc-finger</keyword>
<dbReference type="SUPFAM" id="SSF49599">
    <property type="entry name" value="TRAF domain-like"/>
    <property type="match status" value="5"/>
</dbReference>
<dbReference type="GO" id="GO:0008270">
    <property type="term" value="F:zinc ion binding"/>
    <property type="evidence" value="ECO:0007669"/>
    <property type="project" value="UniProtKB-KW"/>
</dbReference>
<dbReference type="InterPro" id="IPR008974">
    <property type="entry name" value="TRAF-like"/>
</dbReference>
<reference evidence="12" key="1">
    <citation type="journal article" date="2017" name="bioRxiv">
        <title>Comparative analysis of the genomes of Stylophora pistillata and Acropora digitifera provides evidence for extensive differences between species of corals.</title>
        <authorList>
            <person name="Voolstra C.R."/>
            <person name="Li Y."/>
            <person name="Liew Y.J."/>
            <person name="Baumgarten S."/>
            <person name="Zoccola D."/>
            <person name="Flot J.-F."/>
            <person name="Tambutte S."/>
            <person name="Allemand D."/>
            <person name="Aranda M."/>
        </authorList>
    </citation>
    <scope>NUCLEOTIDE SEQUENCE [LARGE SCALE GENOMIC DNA]</scope>
</reference>
<dbReference type="GO" id="GO:0043122">
    <property type="term" value="P:regulation of canonical NF-kappaB signal transduction"/>
    <property type="evidence" value="ECO:0007669"/>
    <property type="project" value="TreeGrafter"/>
</dbReference>
<evidence type="ECO:0000313" key="12">
    <source>
        <dbReference type="Proteomes" id="UP000225706"/>
    </source>
</evidence>
<feature type="zinc finger region" description="TRAF-type" evidence="7">
    <location>
        <begin position="48"/>
        <end position="103"/>
    </location>
</feature>
<feature type="domain" description="TRAF-type" evidence="10">
    <location>
        <begin position="296"/>
        <end position="349"/>
    </location>
</feature>
<dbReference type="InterPro" id="IPR013083">
    <property type="entry name" value="Znf_RING/FYVE/PHD"/>
</dbReference>
<feature type="domain" description="MATH" evidence="9">
    <location>
        <begin position="485"/>
        <end position="637"/>
    </location>
</feature>
<dbReference type="SMART" id="SM00061">
    <property type="entry name" value="MATH"/>
    <property type="match status" value="1"/>
</dbReference>
<dbReference type="EMBL" id="LSMT01000730">
    <property type="protein sequence ID" value="PFX14784.1"/>
    <property type="molecule type" value="Genomic_DNA"/>
</dbReference>